<evidence type="ECO:0000256" key="1">
    <source>
        <dbReference type="SAM" id="MobiDB-lite"/>
    </source>
</evidence>
<organism evidence="2">
    <name type="scientific">uncultured Rubrobacteraceae bacterium</name>
    <dbReference type="NCBI Taxonomy" id="349277"/>
    <lineage>
        <taxon>Bacteria</taxon>
        <taxon>Bacillati</taxon>
        <taxon>Actinomycetota</taxon>
        <taxon>Rubrobacteria</taxon>
        <taxon>Rubrobacterales</taxon>
        <taxon>Rubrobacteraceae</taxon>
        <taxon>environmental samples</taxon>
    </lineage>
</organism>
<evidence type="ECO:0000313" key="2">
    <source>
        <dbReference type="EMBL" id="CAA9435563.1"/>
    </source>
</evidence>
<sequence>MRHEEFAELVGRRLEDAADRLETRARDLGIEGEASRTGARAGELRVAALLVREEAAAASSAEATPADDPGDRLAGAPPLRAQG</sequence>
<gene>
    <name evidence="2" type="ORF">AVDCRST_MAG22-3635</name>
</gene>
<reference evidence="2" key="1">
    <citation type="submission" date="2020-02" db="EMBL/GenBank/DDBJ databases">
        <authorList>
            <person name="Meier V. D."/>
        </authorList>
    </citation>
    <scope>NUCLEOTIDE SEQUENCE</scope>
    <source>
        <strain evidence="2">AVDCRST_MAG22</strain>
    </source>
</reference>
<dbReference type="AlphaFoldDB" id="A0A6J4Q9H1"/>
<name>A0A6J4Q9H1_9ACTN</name>
<feature type="region of interest" description="Disordered" evidence="1">
    <location>
        <begin position="55"/>
        <end position="83"/>
    </location>
</feature>
<proteinExistence type="predicted"/>
<protein>
    <submittedName>
        <fullName evidence="2">Uncharacterized protein</fullName>
    </submittedName>
</protein>
<accession>A0A6J4Q9H1</accession>
<dbReference type="EMBL" id="CADCUV010000175">
    <property type="protein sequence ID" value="CAA9435563.1"/>
    <property type="molecule type" value="Genomic_DNA"/>
</dbReference>